<evidence type="ECO:0000313" key="2">
    <source>
        <dbReference type="EMBL" id="MFC5001221.1"/>
    </source>
</evidence>
<feature type="domain" description="Serine aminopeptidase S33" evidence="1">
    <location>
        <begin position="23"/>
        <end position="137"/>
    </location>
</feature>
<dbReference type="Proteomes" id="UP001595912">
    <property type="component" value="Unassembled WGS sequence"/>
</dbReference>
<gene>
    <name evidence="2" type="ORF">ACFPIJ_25705</name>
</gene>
<reference evidence="3" key="1">
    <citation type="journal article" date="2019" name="Int. J. Syst. Evol. Microbiol.">
        <title>The Global Catalogue of Microorganisms (GCM) 10K type strain sequencing project: providing services to taxonomists for standard genome sequencing and annotation.</title>
        <authorList>
            <consortium name="The Broad Institute Genomics Platform"/>
            <consortium name="The Broad Institute Genome Sequencing Center for Infectious Disease"/>
            <person name="Wu L."/>
            <person name="Ma J."/>
        </authorList>
    </citation>
    <scope>NUCLEOTIDE SEQUENCE [LARGE SCALE GENOMIC DNA]</scope>
    <source>
        <strain evidence="3">CGMCC 4.7152</strain>
    </source>
</reference>
<dbReference type="GO" id="GO:0016787">
    <property type="term" value="F:hydrolase activity"/>
    <property type="evidence" value="ECO:0007669"/>
    <property type="project" value="UniProtKB-KW"/>
</dbReference>
<dbReference type="Gene3D" id="3.40.50.1820">
    <property type="entry name" value="alpha/beta hydrolase"/>
    <property type="match status" value="1"/>
</dbReference>
<dbReference type="RefSeq" id="WP_380118010.1">
    <property type="nucleotide sequence ID" value="NZ_JBHSIU010000030.1"/>
</dbReference>
<proteinExistence type="predicted"/>
<evidence type="ECO:0000313" key="3">
    <source>
        <dbReference type="Proteomes" id="UP001595912"/>
    </source>
</evidence>
<organism evidence="2 3">
    <name type="scientific">Dactylosporangium cerinum</name>
    <dbReference type="NCBI Taxonomy" id="1434730"/>
    <lineage>
        <taxon>Bacteria</taxon>
        <taxon>Bacillati</taxon>
        <taxon>Actinomycetota</taxon>
        <taxon>Actinomycetes</taxon>
        <taxon>Micromonosporales</taxon>
        <taxon>Micromonosporaceae</taxon>
        <taxon>Dactylosporangium</taxon>
    </lineage>
</organism>
<evidence type="ECO:0000259" key="1">
    <source>
        <dbReference type="Pfam" id="PF12146"/>
    </source>
</evidence>
<accession>A0ABV9W0I7</accession>
<name>A0ABV9W0I7_9ACTN</name>
<dbReference type="Pfam" id="PF12146">
    <property type="entry name" value="Hydrolase_4"/>
    <property type="match status" value="1"/>
</dbReference>
<keyword evidence="2" id="KW-0378">Hydrolase</keyword>
<sequence>MAAGSADAAAADGLRTHGRRTARSVLLLHGYTHSPAQVAGLAEVFFQHGFNVYAPTAPQHGPGGGHKGFTAAQLLRYAGDGLDVAAALGDEVGVVGVSAGAALATWLGAHRGDVVSRLLLITPLFAPRPRPALRPLTVLYGLRLPPDRINDRGYSFTAVAQYLRVAANLPAAPVTGALRHVAVVTSPGDTVVDADLAGAVPARLAAQAGATFTHHTLPADAGHAHNVIGGHAAALNPLYFDLYDG</sequence>
<dbReference type="SUPFAM" id="SSF53474">
    <property type="entry name" value="alpha/beta-Hydrolases"/>
    <property type="match status" value="1"/>
</dbReference>
<dbReference type="InterPro" id="IPR022742">
    <property type="entry name" value="Hydrolase_4"/>
</dbReference>
<protein>
    <submittedName>
        <fullName evidence="2">Alpha/beta hydrolase</fullName>
    </submittedName>
</protein>
<dbReference type="InterPro" id="IPR029058">
    <property type="entry name" value="AB_hydrolase_fold"/>
</dbReference>
<dbReference type="EMBL" id="JBHSIU010000030">
    <property type="protein sequence ID" value="MFC5001221.1"/>
    <property type="molecule type" value="Genomic_DNA"/>
</dbReference>
<comment type="caution">
    <text evidence="2">The sequence shown here is derived from an EMBL/GenBank/DDBJ whole genome shotgun (WGS) entry which is preliminary data.</text>
</comment>
<keyword evidence="3" id="KW-1185">Reference proteome</keyword>